<dbReference type="AlphaFoldDB" id="A0A975DLW9"/>
<reference evidence="1" key="1">
    <citation type="submission" date="2021-03" db="EMBL/GenBank/DDBJ databases">
        <title>Complete Genome of Pseudoalteromonas xiamenensis STKMTI.2, a new potential marine bacterium producing anti-Vibrio compounds.</title>
        <authorList>
            <person name="Handayani D.P."/>
            <person name="Isnansetyo A."/>
            <person name="Istiqomah I."/>
            <person name="Jumina J."/>
        </authorList>
    </citation>
    <scope>NUCLEOTIDE SEQUENCE</scope>
    <source>
        <strain evidence="1">STKMTI.2</strain>
    </source>
</reference>
<proteinExistence type="predicted"/>
<dbReference type="Proteomes" id="UP000664904">
    <property type="component" value="Chromosome"/>
</dbReference>
<keyword evidence="2" id="KW-1185">Reference proteome</keyword>
<accession>A0A975DLW9</accession>
<organism evidence="1 2">
    <name type="scientific">Pseudoalteromonas xiamenensis</name>
    <dbReference type="NCBI Taxonomy" id="882626"/>
    <lineage>
        <taxon>Bacteria</taxon>
        <taxon>Pseudomonadati</taxon>
        <taxon>Pseudomonadota</taxon>
        <taxon>Gammaproteobacteria</taxon>
        <taxon>Alteromonadales</taxon>
        <taxon>Pseudoalteromonadaceae</taxon>
        <taxon>Pseudoalteromonas</taxon>
    </lineage>
</organism>
<evidence type="ECO:0000313" key="1">
    <source>
        <dbReference type="EMBL" id="QTH72831.1"/>
    </source>
</evidence>
<sequence>MQNSLMLETEWLWQNDGHIINFKPFFRIDSHDSERTHADIRELQWLHYWQDYEISVGIGRVFWGVTESTHLVDVINQTDAVEGFDGEDKLGQPMLRFKMVKDWGTLDSYILPYFRERTFAGRDSRLSLPFDVDDNARYESSRREHHLDYAFRYSNSVETWDFALSYFNGTNREPEFIPQQNSVVPFYAQMQQIGLELQNVSGDWLWKLEARYRDSIRNEFASTTGVEYTQVGVFDTVYDLGWIAEYSYDNHDVALNQNDIFIGWRLALNDANGSEILFGISQDLGKSEQAIKLEASGRLEERWKWQIEGWAFSTNNDERPLYTLKSDDFIACSISYFF</sequence>
<dbReference type="EMBL" id="CP072133">
    <property type="protein sequence ID" value="QTH72831.1"/>
    <property type="molecule type" value="Genomic_DNA"/>
</dbReference>
<name>A0A975DLW9_9GAMM</name>
<evidence type="ECO:0000313" key="2">
    <source>
        <dbReference type="Proteomes" id="UP000664904"/>
    </source>
</evidence>
<dbReference type="KEGG" id="pxi:J5O05_02630"/>
<protein>
    <submittedName>
        <fullName evidence="1">Uncharacterized protein</fullName>
    </submittedName>
</protein>
<gene>
    <name evidence="1" type="ORF">J5O05_02630</name>
</gene>